<gene>
    <name evidence="1" type="ORF">BG015_007318</name>
</gene>
<dbReference type="GO" id="GO:0016042">
    <property type="term" value="P:lipid catabolic process"/>
    <property type="evidence" value="ECO:0007669"/>
    <property type="project" value="InterPro"/>
</dbReference>
<reference evidence="1" key="1">
    <citation type="journal article" date="2020" name="Fungal Divers.">
        <title>Resolving the Mortierellaceae phylogeny through synthesis of multi-gene phylogenetics and phylogenomics.</title>
        <authorList>
            <person name="Vandepol N."/>
            <person name="Liber J."/>
            <person name="Desiro A."/>
            <person name="Na H."/>
            <person name="Kennedy M."/>
            <person name="Barry K."/>
            <person name="Grigoriev I.V."/>
            <person name="Miller A.N."/>
            <person name="O'Donnell K."/>
            <person name="Stajich J.E."/>
            <person name="Bonito G."/>
        </authorList>
    </citation>
    <scope>NUCLEOTIDE SEQUENCE</scope>
    <source>
        <strain evidence="1">NRRL 6426</strain>
    </source>
</reference>
<dbReference type="Pfam" id="PF01674">
    <property type="entry name" value="Lipase_2"/>
    <property type="match status" value="1"/>
</dbReference>
<dbReference type="SUPFAM" id="SSF53474">
    <property type="entry name" value="alpha/beta-Hydrolases"/>
    <property type="match status" value="1"/>
</dbReference>
<dbReference type="InterPro" id="IPR002918">
    <property type="entry name" value="Lipase_EstA/Esterase_EstB"/>
</dbReference>
<accession>A0A9P5VBD2</accession>
<dbReference type="GO" id="GO:0016298">
    <property type="term" value="F:lipase activity"/>
    <property type="evidence" value="ECO:0007669"/>
    <property type="project" value="TreeGrafter"/>
</dbReference>
<dbReference type="Gene3D" id="3.40.50.1820">
    <property type="entry name" value="alpha/beta hydrolase"/>
    <property type="match status" value="1"/>
</dbReference>
<comment type="caution">
    <text evidence="1">The sequence shown here is derived from an EMBL/GenBank/DDBJ whole genome shotgun (WGS) entry which is preliminary data.</text>
</comment>
<sequence>MLFKKTLYAVALTVITLATTVISSPISSVPEKRALFGRYNDLNCKPSSSKPNPVIFLHGLLGISGEFTYMGTRFALEGYCAYSLDYGHIPGIPIFGGLNDLMVSAKELSDFIDKVLAATGASKVDLVGHSEGSVLPRVYLKYFNGITKIDHFTAIGSAQYGTKLVNIVTLLETLGLWGTTKGVFNPVCKACFQLTEGSPFLDQLAEGGDTYPEVKYLMLVSKYDELVTPYTNGFLRTLGPNVHNVVLQDLCAIEVSEHFLQAVSPVVFNAIEYFLRTGSVTEAGCLALLQ</sequence>
<dbReference type="Proteomes" id="UP000748756">
    <property type="component" value="Unassembled WGS sequence"/>
</dbReference>
<dbReference type="PANTHER" id="PTHR32015">
    <property type="entry name" value="FASTING INDUCED LIPASE"/>
    <property type="match status" value="1"/>
</dbReference>
<evidence type="ECO:0008006" key="3">
    <source>
        <dbReference type="Google" id="ProtNLM"/>
    </source>
</evidence>
<dbReference type="AlphaFoldDB" id="A0A9P5VBD2"/>
<dbReference type="InterPro" id="IPR029058">
    <property type="entry name" value="AB_hydrolase_fold"/>
</dbReference>
<evidence type="ECO:0000313" key="2">
    <source>
        <dbReference type="Proteomes" id="UP000748756"/>
    </source>
</evidence>
<organism evidence="1 2">
    <name type="scientific">Linnemannia schmuckeri</name>
    <dbReference type="NCBI Taxonomy" id="64567"/>
    <lineage>
        <taxon>Eukaryota</taxon>
        <taxon>Fungi</taxon>
        <taxon>Fungi incertae sedis</taxon>
        <taxon>Mucoromycota</taxon>
        <taxon>Mortierellomycotina</taxon>
        <taxon>Mortierellomycetes</taxon>
        <taxon>Mortierellales</taxon>
        <taxon>Mortierellaceae</taxon>
        <taxon>Linnemannia</taxon>
    </lineage>
</organism>
<name>A0A9P5VBD2_9FUNG</name>
<proteinExistence type="predicted"/>
<dbReference type="EMBL" id="JAAAUQ010000374">
    <property type="protein sequence ID" value="KAF9150863.1"/>
    <property type="molecule type" value="Genomic_DNA"/>
</dbReference>
<dbReference type="PANTHER" id="PTHR32015:SF1">
    <property type="entry name" value="LIPASE"/>
    <property type="match status" value="1"/>
</dbReference>
<protein>
    <recommendedName>
        <fullName evidence="3">Lipase</fullName>
    </recommendedName>
</protein>
<keyword evidence="2" id="KW-1185">Reference proteome</keyword>
<dbReference type="OrthoDB" id="9974421at2759"/>
<evidence type="ECO:0000313" key="1">
    <source>
        <dbReference type="EMBL" id="KAF9150863.1"/>
    </source>
</evidence>